<gene>
    <name evidence="1" type="ORF">NVIE_2012</name>
</gene>
<keyword evidence="2" id="KW-1185">Reference proteome</keyword>
<reference evidence="1 2" key="1">
    <citation type="journal article" date="2014" name="Int. J. Syst. Evol. Microbiol.">
        <title>Nitrososphaera viennensis gen. nov., sp. nov., an aerobic and mesophilic, ammonia-oxidizing archaeon from soil and a member of the archaeal phylum Thaumarchaeota.</title>
        <authorList>
            <person name="Stieglmeier M."/>
            <person name="Klingl A."/>
            <person name="Alves R.J."/>
            <person name="Rittmann S.K."/>
            <person name="Melcher M."/>
            <person name="Leisch N."/>
            <person name="Schleper C."/>
        </authorList>
    </citation>
    <scope>NUCLEOTIDE SEQUENCE [LARGE SCALE GENOMIC DNA]</scope>
    <source>
        <strain evidence="1">EN76</strain>
    </source>
</reference>
<organism evidence="1 2">
    <name type="scientific">Nitrososphaera viennensis EN76</name>
    <dbReference type="NCBI Taxonomy" id="926571"/>
    <lineage>
        <taxon>Archaea</taxon>
        <taxon>Nitrososphaerota</taxon>
        <taxon>Nitrososphaeria</taxon>
        <taxon>Nitrososphaerales</taxon>
        <taxon>Nitrososphaeraceae</taxon>
        <taxon>Nitrososphaera</taxon>
    </lineage>
</organism>
<dbReference type="AlphaFoldDB" id="A0A060HLZ6"/>
<dbReference type="HOGENOM" id="CLU_3163262_0_0_2"/>
<proteinExistence type="predicted"/>
<evidence type="ECO:0000313" key="1">
    <source>
        <dbReference type="EMBL" id="AIC16220.1"/>
    </source>
</evidence>
<dbReference type="Proteomes" id="UP000027093">
    <property type="component" value="Chromosome"/>
</dbReference>
<sequence>MDSGSDGIIVTVVEDEAAFEKKIHKVNFVSFCSIRVYSFTLAMIRLF</sequence>
<protein>
    <submittedName>
        <fullName evidence="1">Uncharacterized protein</fullName>
    </submittedName>
</protein>
<dbReference type="KEGG" id="nvn:NVIE_2012"/>
<accession>A0A060HLZ6</accession>
<name>A0A060HLZ6_9ARCH</name>
<dbReference type="STRING" id="926571.NVIE_2012"/>
<dbReference type="EMBL" id="CP007536">
    <property type="protein sequence ID" value="AIC16220.1"/>
    <property type="molecule type" value="Genomic_DNA"/>
</dbReference>
<evidence type="ECO:0000313" key="2">
    <source>
        <dbReference type="Proteomes" id="UP000027093"/>
    </source>
</evidence>